<reference evidence="2 3" key="1">
    <citation type="journal article" date="2015" name="Nature">
        <title>rRNA introns, odd ribosomes, and small enigmatic genomes across a large radiation of phyla.</title>
        <authorList>
            <person name="Brown C.T."/>
            <person name="Hug L.A."/>
            <person name="Thomas B.C."/>
            <person name="Sharon I."/>
            <person name="Castelle C.J."/>
            <person name="Singh A."/>
            <person name="Wilkins M.J."/>
            <person name="Williams K.H."/>
            <person name="Banfield J.F."/>
        </authorList>
    </citation>
    <scope>NUCLEOTIDE SEQUENCE [LARGE SCALE GENOMIC DNA]</scope>
</reference>
<keyword evidence="2" id="KW-0378">Hydrolase</keyword>
<dbReference type="InterPro" id="IPR032466">
    <property type="entry name" value="Metal_Hydrolase"/>
</dbReference>
<name>A0A0G0MMS6_9BACT</name>
<dbReference type="AlphaFoldDB" id="A0A0G0MMS6"/>
<dbReference type="GO" id="GO:0016787">
    <property type="term" value="F:hydrolase activity"/>
    <property type="evidence" value="ECO:0007669"/>
    <property type="project" value="UniProtKB-KW"/>
</dbReference>
<proteinExistence type="predicted"/>
<dbReference type="Gene3D" id="3.20.20.140">
    <property type="entry name" value="Metal-dependent hydrolases"/>
    <property type="match status" value="1"/>
</dbReference>
<dbReference type="EMBL" id="LBWG01000008">
    <property type="protein sequence ID" value="KKR04418.1"/>
    <property type="molecule type" value="Genomic_DNA"/>
</dbReference>
<evidence type="ECO:0000259" key="1">
    <source>
        <dbReference type="Pfam" id="PF04909"/>
    </source>
</evidence>
<dbReference type="Proteomes" id="UP000033935">
    <property type="component" value="Unassembled WGS sequence"/>
</dbReference>
<feature type="domain" description="Amidohydrolase-related" evidence="1">
    <location>
        <begin position="322"/>
        <end position="397"/>
    </location>
</feature>
<dbReference type="Pfam" id="PF04909">
    <property type="entry name" value="Amidohydro_2"/>
    <property type="match status" value="1"/>
</dbReference>
<evidence type="ECO:0000313" key="3">
    <source>
        <dbReference type="Proteomes" id="UP000033935"/>
    </source>
</evidence>
<dbReference type="InterPro" id="IPR006680">
    <property type="entry name" value="Amidohydro-rel"/>
</dbReference>
<organism evidence="2 3">
    <name type="scientific">Candidatus Uhrbacteria bacterium GW2011_GWF2_39_13</name>
    <dbReference type="NCBI Taxonomy" id="1618995"/>
    <lineage>
        <taxon>Bacteria</taxon>
        <taxon>Candidatus Uhriibacteriota</taxon>
    </lineage>
</organism>
<dbReference type="SUPFAM" id="SSF51556">
    <property type="entry name" value="Metallo-dependent hydrolases"/>
    <property type="match status" value="1"/>
</dbReference>
<sequence length="482" mass="56666">MGIETEQNIEKKIMETGYCDFHFHWEKDEWYPDGSFRNTGRAIRNPIELLFQDYAGNLFVRAESFPYKNKWEFLSVCVENEMAAYELAQPYFKKFSGEKSLETLVDGFKILYEMPELDMSDRKQYVELSLRVKAAYKDGILKHLPGAYRKAGIVRSINIWTSRYAREHFDNLTEENKQLELKFLPATFRFDYALVLPFRYRRDFAIAKWFLEFVQDINGLPVIPLRKPWEMSQIHIREINRYLKSISFDEYLVFLDKAFDYFASRGVSQMKSACCFARTVEFREREEKDARKAFNKLQSEFLDSQDMDFEETLRVFEDFIFFRCINMARDRKWQTIQIHTGHKGKDIETSRPALLEEVIAKNPDMNFILLHGGKHYYNEVLDLCARYKNAIADFTWIPLLEPELGRKMAKAFISEFPYRTVAGLDMANIEGSAGMAHSNKKLIAEILNELLKEKKISSMDEAYAIGKSVINAKPKELFPLSF</sequence>
<accession>A0A0G0MMS6</accession>
<protein>
    <submittedName>
        <fullName evidence="2">Amidohydrolase 2</fullName>
    </submittedName>
</protein>
<evidence type="ECO:0000313" key="2">
    <source>
        <dbReference type="EMBL" id="KKR04418.1"/>
    </source>
</evidence>
<gene>
    <name evidence="2" type="ORF">UT30_C0008G0040</name>
</gene>
<comment type="caution">
    <text evidence="2">The sequence shown here is derived from an EMBL/GenBank/DDBJ whole genome shotgun (WGS) entry which is preliminary data.</text>
</comment>